<feature type="domain" description="Deacetylase sirtuin-type" evidence="5">
    <location>
        <begin position="2"/>
        <end position="273"/>
    </location>
</feature>
<feature type="binding site" evidence="3">
    <location>
        <position position="71"/>
    </location>
    <ligand>
        <name>substrate</name>
    </ligand>
</feature>
<evidence type="ECO:0000313" key="6">
    <source>
        <dbReference type="EMBL" id="CAF0788832.1"/>
    </source>
</evidence>
<comment type="caution">
    <text evidence="6">The sequence shown here is derived from an EMBL/GenBank/DDBJ whole genome shotgun (WGS) entry which is preliminary data.</text>
</comment>
<feature type="binding site" evidence="3">
    <location>
        <begin position="27"/>
        <end position="46"/>
    </location>
    <ligand>
        <name>NAD(+)</name>
        <dbReference type="ChEBI" id="CHEBI:57540"/>
    </ligand>
</feature>
<comment type="catalytic activity">
    <reaction evidence="3">
        <text>N(6)-glutaryl-L-lysyl-[protein] + NAD(+) + H2O = 2''-O-glutaryl-ADP-D-ribose + nicotinamide + L-lysyl-[protein]</text>
        <dbReference type="Rhea" id="RHEA:47664"/>
        <dbReference type="Rhea" id="RHEA-COMP:9752"/>
        <dbReference type="Rhea" id="RHEA-COMP:11875"/>
        <dbReference type="ChEBI" id="CHEBI:15377"/>
        <dbReference type="ChEBI" id="CHEBI:17154"/>
        <dbReference type="ChEBI" id="CHEBI:29969"/>
        <dbReference type="ChEBI" id="CHEBI:57540"/>
        <dbReference type="ChEBI" id="CHEBI:87828"/>
        <dbReference type="ChEBI" id="CHEBI:87829"/>
    </reaction>
</comment>
<dbReference type="Proteomes" id="UP000663854">
    <property type="component" value="Unassembled WGS sequence"/>
</dbReference>
<evidence type="ECO:0000256" key="3">
    <source>
        <dbReference type="HAMAP-Rule" id="MF_03160"/>
    </source>
</evidence>
<dbReference type="EMBL" id="CAJNOL010000074">
    <property type="protein sequence ID" value="CAF0818852.1"/>
    <property type="molecule type" value="Genomic_DNA"/>
</dbReference>
<dbReference type="GO" id="GO:0070403">
    <property type="term" value="F:NAD+ binding"/>
    <property type="evidence" value="ECO:0007669"/>
    <property type="project" value="UniProtKB-UniRule"/>
</dbReference>
<evidence type="ECO:0000313" key="9">
    <source>
        <dbReference type="EMBL" id="CAF0832787.1"/>
    </source>
</evidence>
<proteinExistence type="inferred from homology"/>
<dbReference type="PANTHER" id="PTHR11085:SF10">
    <property type="entry name" value="NAD-DEPENDENT PROTEIN DEACYLASE SIRTUIN-5, MITOCHONDRIAL-RELATED"/>
    <property type="match status" value="1"/>
</dbReference>
<keyword evidence="3 4" id="KW-0479">Metal-binding</keyword>
<dbReference type="InterPro" id="IPR026591">
    <property type="entry name" value="Sirtuin_cat_small_dom_sf"/>
</dbReference>
<evidence type="ECO:0000313" key="12">
    <source>
        <dbReference type="Proteomes" id="UP000663870"/>
    </source>
</evidence>
<dbReference type="GO" id="GO:0008270">
    <property type="term" value="F:zinc ion binding"/>
    <property type="evidence" value="ECO:0007669"/>
    <property type="project" value="UniProtKB-UniRule"/>
</dbReference>
<comment type="cofactor">
    <cofactor evidence="3">
        <name>Zn(2+)</name>
        <dbReference type="ChEBI" id="CHEBI:29105"/>
    </cofactor>
    <text evidence="3">Binds 1 zinc ion per subunit.</text>
</comment>
<comment type="function">
    <text evidence="3">NAD-dependent lysine demalonylase, desuccinylase and deglutarylase that specifically removes malonyl, succinyl and glutaryl groups on target proteins. Has weak NAD-dependent protein deacetylase activity; however this activity may not be physiologically relevant in vivo.</text>
</comment>
<name>A0A813S330_9BILA</name>
<protein>
    <recommendedName>
        <fullName evidence="3">NAD-dependent protein deacylase</fullName>
        <ecNumber evidence="3">2.3.1.-</ecNumber>
    </recommendedName>
    <alternativeName>
        <fullName evidence="3">Regulatory protein SIR2 homolog 5</fullName>
    </alternativeName>
</protein>
<dbReference type="EC" id="2.3.1.-" evidence="3"/>
<comment type="domain">
    <text evidence="3">In contrast to class I sirtuins, class III sirtuins have only weak deacetylase activity. Difference in substrate specificity is probably due to a larger hydrophobic pocket with 2 residues (Tyr-71 and Arg-74) that bind to malonylated and succinylated substrates and define the specificity.</text>
</comment>
<dbReference type="Proteomes" id="UP000663836">
    <property type="component" value="Unassembled WGS sequence"/>
</dbReference>
<comment type="caution">
    <text evidence="3">Lacks conserved residue(s) required for the propagation of feature annotation.</text>
</comment>
<dbReference type="GO" id="GO:0036055">
    <property type="term" value="F:protein-succinyllysine desuccinylase activity"/>
    <property type="evidence" value="ECO:0007669"/>
    <property type="project" value="UniProtKB-UniRule"/>
</dbReference>
<gene>
    <name evidence="10" type="ORF">JBS370_LOCUS28941</name>
    <name evidence="7" type="ORF">JXQ802_LOCUS4760</name>
    <name evidence="8" type="ORF">JXQ802_LOCUS5094</name>
    <name evidence="9" type="ORF">PYM288_LOCUS6174</name>
    <name evidence="6" type="ORF">ZHD862_LOCUS1796</name>
</gene>
<comment type="subcellular location">
    <subcellularLocation>
        <location evidence="3">Mitochondrion</location>
    </subcellularLocation>
</comment>
<keyword evidence="3 4" id="KW-0862">Zinc</keyword>
<evidence type="ECO:0000313" key="7">
    <source>
        <dbReference type="EMBL" id="CAF0811863.1"/>
    </source>
</evidence>
<dbReference type="InterPro" id="IPR029035">
    <property type="entry name" value="DHS-like_NAD/FAD-binding_dom"/>
</dbReference>
<dbReference type="InterPro" id="IPR050134">
    <property type="entry name" value="NAD-dep_sirtuin_deacylases"/>
</dbReference>
<dbReference type="GO" id="GO:0005634">
    <property type="term" value="C:nucleus"/>
    <property type="evidence" value="ECO:0007669"/>
    <property type="project" value="TreeGrafter"/>
</dbReference>
<keyword evidence="12" id="KW-1185">Reference proteome</keyword>
<feature type="binding site" evidence="3">
    <location>
        <position position="258"/>
    </location>
    <ligand>
        <name>NAD(+)</name>
        <dbReference type="ChEBI" id="CHEBI:57540"/>
    </ligand>
</feature>
<dbReference type="EMBL" id="CAJNOL010000068">
    <property type="protein sequence ID" value="CAF0811863.1"/>
    <property type="molecule type" value="Genomic_DNA"/>
</dbReference>
<feature type="binding site" evidence="3">
    <location>
        <position position="74"/>
    </location>
    <ligand>
        <name>substrate</name>
    </ligand>
</feature>
<dbReference type="InterPro" id="IPR026590">
    <property type="entry name" value="Ssirtuin_cat_dom"/>
</dbReference>
<dbReference type="AlphaFoldDB" id="A0A813S330"/>
<dbReference type="Gene3D" id="3.30.1600.10">
    <property type="entry name" value="SIR2/SIRT2 'Small Domain"/>
    <property type="match status" value="1"/>
</dbReference>
<feature type="binding site" evidence="3">
    <location>
        <begin position="214"/>
        <end position="216"/>
    </location>
    <ligand>
        <name>NAD(+)</name>
        <dbReference type="ChEBI" id="CHEBI:57540"/>
    </ligand>
</feature>
<dbReference type="InterPro" id="IPR003000">
    <property type="entry name" value="Sirtuin"/>
</dbReference>
<reference evidence="6" key="1">
    <citation type="submission" date="2021-02" db="EMBL/GenBank/DDBJ databases">
        <authorList>
            <person name="Nowell W R."/>
        </authorList>
    </citation>
    <scope>NUCLEOTIDE SEQUENCE</scope>
</reference>
<dbReference type="GO" id="GO:0036054">
    <property type="term" value="F:protein-malonyllysine demalonylase activity"/>
    <property type="evidence" value="ECO:0007669"/>
    <property type="project" value="UniProtKB-UniRule"/>
</dbReference>
<dbReference type="EMBL" id="CAJOBD010006020">
    <property type="protein sequence ID" value="CAF4049135.1"/>
    <property type="molecule type" value="Genomic_DNA"/>
</dbReference>
<dbReference type="PANTHER" id="PTHR11085">
    <property type="entry name" value="NAD-DEPENDENT PROTEIN DEACYLASE SIRTUIN-5, MITOCHONDRIAL-RELATED"/>
    <property type="match status" value="1"/>
</dbReference>
<dbReference type="Gene3D" id="3.40.50.1220">
    <property type="entry name" value="TPP-binding domain"/>
    <property type="match status" value="1"/>
</dbReference>
<feature type="binding site" evidence="3 4">
    <location>
        <position position="135"/>
    </location>
    <ligand>
        <name>Zn(2+)</name>
        <dbReference type="ChEBI" id="CHEBI:29105"/>
    </ligand>
</feature>
<feature type="binding site" evidence="3">
    <location>
        <begin position="240"/>
        <end position="242"/>
    </location>
    <ligand>
        <name>NAD(+)</name>
        <dbReference type="ChEBI" id="CHEBI:57540"/>
    </ligand>
</feature>
<feature type="binding site" evidence="3 4">
    <location>
        <position position="177"/>
    </location>
    <ligand>
        <name>Zn(2+)</name>
        <dbReference type="ChEBI" id="CHEBI:29105"/>
    </ligand>
</feature>
<evidence type="ECO:0000256" key="4">
    <source>
        <dbReference type="PROSITE-ProRule" id="PRU00236"/>
    </source>
</evidence>
<dbReference type="InterPro" id="IPR027546">
    <property type="entry name" value="Sirtuin_class_III"/>
</dbReference>
<organism evidence="6 11">
    <name type="scientific">Rotaria sordida</name>
    <dbReference type="NCBI Taxonomy" id="392033"/>
    <lineage>
        <taxon>Eukaryota</taxon>
        <taxon>Metazoa</taxon>
        <taxon>Spiralia</taxon>
        <taxon>Gnathifera</taxon>
        <taxon>Rotifera</taxon>
        <taxon>Eurotatoria</taxon>
        <taxon>Bdelloidea</taxon>
        <taxon>Philodinida</taxon>
        <taxon>Philodinidae</taxon>
        <taxon>Rotaria</taxon>
    </lineage>
</organism>
<dbReference type="HAMAP" id="MF_01121">
    <property type="entry name" value="Sirtuin_ClassIII"/>
    <property type="match status" value="1"/>
</dbReference>
<dbReference type="CDD" id="cd01412">
    <property type="entry name" value="SIRT5_Af1_CobB"/>
    <property type="match status" value="1"/>
</dbReference>
<dbReference type="Proteomes" id="UP000663870">
    <property type="component" value="Unassembled WGS sequence"/>
</dbReference>
<evidence type="ECO:0000256" key="1">
    <source>
        <dbReference type="ARBA" id="ARBA00022679"/>
    </source>
</evidence>
<dbReference type="GO" id="GO:0005739">
    <property type="term" value="C:mitochondrion"/>
    <property type="evidence" value="ECO:0007669"/>
    <property type="project" value="UniProtKB-SubCell"/>
</dbReference>
<comment type="similarity">
    <text evidence="3">Belongs to the sirtuin family. Class III subfamily.</text>
</comment>
<keyword evidence="3" id="KW-0496">Mitochondrion</keyword>
<dbReference type="EMBL" id="CAJNOT010000032">
    <property type="protein sequence ID" value="CAF0788832.1"/>
    <property type="molecule type" value="Genomic_DNA"/>
</dbReference>
<dbReference type="PROSITE" id="PS50305">
    <property type="entry name" value="SIRTUIN"/>
    <property type="match status" value="1"/>
</dbReference>
<comment type="catalytic activity">
    <reaction evidence="3">
        <text>N(6)-malonyl-L-lysyl-[protein] + NAD(+) + H2O = 2''-O-malonyl-ADP-D-ribose + nicotinamide + L-lysyl-[protein]</text>
        <dbReference type="Rhea" id="RHEA:47672"/>
        <dbReference type="Rhea" id="RHEA-COMP:9752"/>
        <dbReference type="Rhea" id="RHEA-COMP:11878"/>
        <dbReference type="ChEBI" id="CHEBI:15377"/>
        <dbReference type="ChEBI" id="CHEBI:17154"/>
        <dbReference type="ChEBI" id="CHEBI:29969"/>
        <dbReference type="ChEBI" id="CHEBI:57540"/>
        <dbReference type="ChEBI" id="CHEBI:87831"/>
        <dbReference type="ChEBI" id="CHEBI:87833"/>
    </reaction>
</comment>
<evidence type="ECO:0000313" key="11">
    <source>
        <dbReference type="Proteomes" id="UP000663864"/>
    </source>
</evidence>
<feature type="binding site" evidence="3">
    <location>
        <begin position="109"/>
        <end position="112"/>
    </location>
    <ligand>
        <name>NAD(+)</name>
        <dbReference type="ChEBI" id="CHEBI:57540"/>
    </ligand>
</feature>
<dbReference type="SUPFAM" id="SSF52467">
    <property type="entry name" value="DHS-like NAD/FAD-binding domain"/>
    <property type="match status" value="1"/>
</dbReference>
<keyword evidence="2 3" id="KW-0520">NAD</keyword>
<accession>A0A813S330</accession>
<comment type="catalytic activity">
    <reaction evidence="3">
        <text>N(6)-succinyl-L-lysyl-[protein] + NAD(+) + H2O = 2''-O-succinyl-ADP-D-ribose + nicotinamide + L-lysyl-[protein]</text>
        <dbReference type="Rhea" id="RHEA:47668"/>
        <dbReference type="Rhea" id="RHEA-COMP:9752"/>
        <dbReference type="Rhea" id="RHEA-COMP:11877"/>
        <dbReference type="ChEBI" id="CHEBI:15377"/>
        <dbReference type="ChEBI" id="CHEBI:17154"/>
        <dbReference type="ChEBI" id="CHEBI:29969"/>
        <dbReference type="ChEBI" id="CHEBI:57540"/>
        <dbReference type="ChEBI" id="CHEBI:87830"/>
        <dbReference type="ChEBI" id="CHEBI:87832"/>
    </reaction>
</comment>
<evidence type="ECO:0000259" key="5">
    <source>
        <dbReference type="PROSITE" id="PS50305"/>
    </source>
</evidence>
<dbReference type="EMBL" id="CAJNOH010000067">
    <property type="protein sequence ID" value="CAF0832787.1"/>
    <property type="molecule type" value="Genomic_DNA"/>
</dbReference>
<keyword evidence="1 3" id="KW-0808">Transferase</keyword>
<feature type="binding site" evidence="4">
    <location>
        <position position="138"/>
    </location>
    <ligand>
        <name>Zn(2+)</name>
        <dbReference type="ChEBI" id="CHEBI:29105"/>
    </ligand>
</feature>
<evidence type="ECO:0000313" key="8">
    <source>
        <dbReference type="EMBL" id="CAF0818852.1"/>
    </source>
</evidence>
<dbReference type="Pfam" id="PF02146">
    <property type="entry name" value="SIR2"/>
    <property type="match status" value="1"/>
</dbReference>
<dbReference type="NCBIfam" id="NF001753">
    <property type="entry name" value="PRK00481.1-3"/>
    <property type="match status" value="1"/>
</dbReference>
<dbReference type="GO" id="GO:0017136">
    <property type="term" value="F:histone deacetylase activity, NAD-dependent"/>
    <property type="evidence" value="ECO:0007669"/>
    <property type="project" value="TreeGrafter"/>
</dbReference>
<evidence type="ECO:0000313" key="10">
    <source>
        <dbReference type="EMBL" id="CAF4049135.1"/>
    </source>
</evidence>
<feature type="active site" description="Proton acceptor" evidence="3 4">
    <location>
        <position position="127"/>
    </location>
</feature>
<sequence length="273" mass="30271">MASTTTGKIAEFRRLLSRAHSVLVLTGAGISAESGVPTFRGAGGLWRQFRVTDLATPAAFSRSPSLVWEFYHYRRELVRTKQPNKAHIAIAQAEAKFEKQGKRFNVITQNVDGLHRRAGTKNLIEMHGNLFMTRCTSCGFTEENNSSPICESLRNRGSPAENGPDINEKDLPCCRKCKSLVRPHIVWFGEQIWDDVLEKIEKEIQLCDLFLVVGTSSVVYPAAGYASILSQKNIPIAEVNIETTPSTSIATYHFHGPAAQLLPQLLSSNIDDE</sequence>
<feature type="binding site" evidence="4">
    <location>
        <position position="174"/>
    </location>
    <ligand>
        <name>Zn(2+)</name>
        <dbReference type="ChEBI" id="CHEBI:29105"/>
    </ligand>
</feature>
<evidence type="ECO:0000256" key="2">
    <source>
        <dbReference type="ARBA" id="ARBA00023027"/>
    </source>
</evidence>
<dbReference type="Proteomes" id="UP000663864">
    <property type="component" value="Unassembled WGS sequence"/>
</dbReference>